<dbReference type="PRINTS" id="PR00463">
    <property type="entry name" value="EP450I"/>
</dbReference>
<comment type="cofactor">
    <cofactor evidence="1 8">
        <name>heme</name>
        <dbReference type="ChEBI" id="CHEBI:30413"/>
    </cofactor>
</comment>
<evidence type="ECO:0000256" key="4">
    <source>
        <dbReference type="ARBA" id="ARBA00022723"/>
    </source>
</evidence>
<dbReference type="GO" id="GO:0004497">
    <property type="term" value="F:monooxygenase activity"/>
    <property type="evidence" value="ECO:0007669"/>
    <property type="project" value="UniProtKB-KW"/>
</dbReference>
<dbReference type="InterPro" id="IPR036396">
    <property type="entry name" value="Cyt_P450_sf"/>
</dbReference>
<keyword evidence="7 9" id="KW-0503">Monooxygenase</keyword>
<evidence type="ECO:0000256" key="2">
    <source>
        <dbReference type="ARBA" id="ARBA00010617"/>
    </source>
</evidence>
<dbReference type="InterPro" id="IPR002401">
    <property type="entry name" value="Cyt_P450_E_grp-I"/>
</dbReference>
<evidence type="ECO:0000256" key="7">
    <source>
        <dbReference type="ARBA" id="ARBA00023033"/>
    </source>
</evidence>
<evidence type="ECO:0008006" key="11">
    <source>
        <dbReference type="Google" id="ProtNLM"/>
    </source>
</evidence>
<sequence>MMREREAHLVAMRERSGRWLRHHLRMASLAPLSPQDGLVGSIVAWLRHHLRVASLAPPSPQQFFRCRHRELEGVVVEQQSQSQMLIRMDGCFCRWEGCVLEFMEKGKVGKVTRFKPRVGNVKTGQTTGRSGKPNLPPSPPKLPIIGNLHQLGTLPHRSLQALSKKYGPVMFLYFGSAPTLVVSSADMTRQIMKTHDIIFSNRPKNTVNKMLLYGCTDLAFSPYGFTQSLKSTFRELDAFLDQVVEEHMTVKSDDEHPDKKDFVDIFLQLQKNGKLDFELTRDNLKGILLDMFIGGSDTTSTTLEWTMAELVKNPSIMKRAQEEVRRVVGKKSKIDVDDINQMDYLKCILKESLRLHPPVPLSVPRESSASVKIGGYDIPQKTRVFVNIWAIQRDPAVWDRPEEFLPERFKDNLVDLKDQNFEFMAFGGGRKGCPGLTFGVASAEYVIANLLCWFDWRFPTIDAHGEDKDLDMTEENGLTVFKKIPLHVVPILHSY</sequence>
<feature type="binding site" description="axial binding residue" evidence="8">
    <location>
        <position position="433"/>
    </location>
    <ligand>
        <name>heme</name>
        <dbReference type="ChEBI" id="CHEBI:30413"/>
    </ligand>
    <ligandPart>
        <name>Fe</name>
        <dbReference type="ChEBI" id="CHEBI:18248"/>
    </ligandPart>
</feature>
<evidence type="ECO:0000256" key="5">
    <source>
        <dbReference type="ARBA" id="ARBA00023002"/>
    </source>
</evidence>
<dbReference type="FunFam" id="1.10.630.10:FF:000126">
    <property type="entry name" value="Predicted protein"/>
    <property type="match status" value="1"/>
</dbReference>
<keyword evidence="6 8" id="KW-0408">Iron</keyword>
<evidence type="ECO:0000256" key="1">
    <source>
        <dbReference type="ARBA" id="ARBA00001971"/>
    </source>
</evidence>
<dbReference type="GO" id="GO:0020037">
    <property type="term" value="F:heme binding"/>
    <property type="evidence" value="ECO:0007669"/>
    <property type="project" value="InterPro"/>
</dbReference>
<dbReference type="AlphaFoldDB" id="A0A2N9IWE5"/>
<keyword evidence="5 9" id="KW-0560">Oxidoreductase</keyword>
<evidence type="ECO:0000313" key="10">
    <source>
        <dbReference type="EMBL" id="SPD28570.1"/>
    </source>
</evidence>
<dbReference type="Pfam" id="PF00067">
    <property type="entry name" value="p450"/>
    <property type="match status" value="2"/>
</dbReference>
<dbReference type="SUPFAM" id="SSF48264">
    <property type="entry name" value="Cytochrome P450"/>
    <property type="match status" value="1"/>
</dbReference>
<dbReference type="PROSITE" id="PS00086">
    <property type="entry name" value="CYTOCHROME_P450"/>
    <property type="match status" value="1"/>
</dbReference>
<dbReference type="PRINTS" id="PR00385">
    <property type="entry name" value="P450"/>
</dbReference>
<organism evidence="10">
    <name type="scientific">Fagus sylvatica</name>
    <name type="common">Beechnut</name>
    <dbReference type="NCBI Taxonomy" id="28930"/>
    <lineage>
        <taxon>Eukaryota</taxon>
        <taxon>Viridiplantae</taxon>
        <taxon>Streptophyta</taxon>
        <taxon>Embryophyta</taxon>
        <taxon>Tracheophyta</taxon>
        <taxon>Spermatophyta</taxon>
        <taxon>Magnoliopsida</taxon>
        <taxon>eudicotyledons</taxon>
        <taxon>Gunneridae</taxon>
        <taxon>Pentapetalae</taxon>
        <taxon>rosids</taxon>
        <taxon>fabids</taxon>
        <taxon>Fagales</taxon>
        <taxon>Fagaceae</taxon>
        <taxon>Fagus</taxon>
    </lineage>
</organism>
<dbReference type="PANTHER" id="PTHR47955:SF15">
    <property type="entry name" value="CYTOCHROME P450 71A2-LIKE"/>
    <property type="match status" value="1"/>
</dbReference>
<evidence type="ECO:0000256" key="3">
    <source>
        <dbReference type="ARBA" id="ARBA00022617"/>
    </source>
</evidence>
<keyword evidence="4 8" id="KW-0479">Metal-binding</keyword>
<protein>
    <recommendedName>
        <fullName evidence="11">Cytochrome P450 71A1</fullName>
    </recommendedName>
</protein>
<comment type="similarity">
    <text evidence="2 9">Belongs to the cytochrome P450 family.</text>
</comment>
<evidence type="ECO:0000256" key="9">
    <source>
        <dbReference type="RuleBase" id="RU000461"/>
    </source>
</evidence>
<evidence type="ECO:0000256" key="6">
    <source>
        <dbReference type="ARBA" id="ARBA00023004"/>
    </source>
</evidence>
<dbReference type="EMBL" id="OIVN01006237">
    <property type="protein sequence ID" value="SPD28570.1"/>
    <property type="molecule type" value="Genomic_DNA"/>
</dbReference>
<dbReference type="PANTHER" id="PTHR47955">
    <property type="entry name" value="CYTOCHROME P450 FAMILY 71 PROTEIN"/>
    <property type="match status" value="1"/>
</dbReference>
<reference evidence="10" key="1">
    <citation type="submission" date="2018-02" db="EMBL/GenBank/DDBJ databases">
        <authorList>
            <person name="Cohen D.B."/>
            <person name="Kent A.D."/>
        </authorList>
    </citation>
    <scope>NUCLEOTIDE SEQUENCE</scope>
</reference>
<name>A0A2N9IWE5_FAGSY</name>
<keyword evidence="3 8" id="KW-0349">Heme</keyword>
<evidence type="ECO:0000256" key="8">
    <source>
        <dbReference type="PIRSR" id="PIRSR602401-1"/>
    </source>
</evidence>
<dbReference type="InterPro" id="IPR017972">
    <property type="entry name" value="Cyt_P450_CS"/>
</dbReference>
<gene>
    <name evidence="10" type="ORF">FSB_LOCUS56452</name>
</gene>
<dbReference type="InterPro" id="IPR001128">
    <property type="entry name" value="Cyt_P450"/>
</dbReference>
<dbReference type="GO" id="GO:0016705">
    <property type="term" value="F:oxidoreductase activity, acting on paired donors, with incorporation or reduction of molecular oxygen"/>
    <property type="evidence" value="ECO:0007669"/>
    <property type="project" value="InterPro"/>
</dbReference>
<dbReference type="Gene3D" id="1.10.630.10">
    <property type="entry name" value="Cytochrome P450"/>
    <property type="match status" value="2"/>
</dbReference>
<dbReference type="GO" id="GO:0005506">
    <property type="term" value="F:iron ion binding"/>
    <property type="evidence" value="ECO:0007669"/>
    <property type="project" value="InterPro"/>
</dbReference>
<accession>A0A2N9IWE5</accession>
<proteinExistence type="inferred from homology"/>